<evidence type="ECO:0000313" key="3">
    <source>
        <dbReference type="Proteomes" id="UP000271678"/>
    </source>
</evidence>
<proteinExistence type="predicted"/>
<name>A0A3M9MIR6_9MICO</name>
<feature type="region of interest" description="Disordered" evidence="1">
    <location>
        <begin position="51"/>
        <end position="71"/>
    </location>
</feature>
<feature type="compositionally biased region" description="Basic residues" evidence="1">
    <location>
        <begin position="179"/>
        <end position="196"/>
    </location>
</feature>
<reference evidence="2 3" key="1">
    <citation type="submission" date="2018-11" db="EMBL/GenBank/DDBJ databases">
        <title>Draft genome of Simplicispira Flexivirga sp. BO-16.</title>
        <authorList>
            <person name="Im W.T."/>
        </authorList>
    </citation>
    <scope>NUCLEOTIDE SEQUENCE [LARGE SCALE GENOMIC DNA]</scope>
    <source>
        <strain evidence="2 3">BO-16</strain>
    </source>
</reference>
<sequence>MLHCFSSGLKHRFELLVCGSTGLSHLAIGKPRHRAHGRGVAVADQQRTGCNRDPSLWAPAGRTQRNRPCTHEQRVGQQDLVGVRRQKSLQRLVLVRDAGRKPMDEVPVDLIRSGCQRHTIRARRKLANIDVSSSGQRRDPCASPFGSFRESTTDQSGHRMVPPDQLPGQLQQRRGFAVHGRRGHHHCRHRGIPPPP</sequence>
<evidence type="ECO:0000313" key="2">
    <source>
        <dbReference type="EMBL" id="RNI24723.1"/>
    </source>
</evidence>
<evidence type="ECO:0000256" key="1">
    <source>
        <dbReference type="SAM" id="MobiDB-lite"/>
    </source>
</evidence>
<dbReference type="Proteomes" id="UP000271678">
    <property type="component" value="Unassembled WGS sequence"/>
</dbReference>
<organism evidence="2 3">
    <name type="scientific">Flexivirga caeni</name>
    <dbReference type="NCBI Taxonomy" id="2294115"/>
    <lineage>
        <taxon>Bacteria</taxon>
        <taxon>Bacillati</taxon>
        <taxon>Actinomycetota</taxon>
        <taxon>Actinomycetes</taxon>
        <taxon>Micrococcales</taxon>
        <taxon>Dermacoccaceae</taxon>
        <taxon>Flexivirga</taxon>
    </lineage>
</organism>
<dbReference type="EMBL" id="RJJQ01000002">
    <property type="protein sequence ID" value="RNI24723.1"/>
    <property type="molecule type" value="Genomic_DNA"/>
</dbReference>
<accession>A0A3M9MIR6</accession>
<keyword evidence="3" id="KW-1185">Reference proteome</keyword>
<protein>
    <submittedName>
        <fullName evidence="2">Uncharacterized protein</fullName>
    </submittedName>
</protein>
<dbReference type="AlphaFoldDB" id="A0A3M9MIR6"/>
<gene>
    <name evidence="2" type="ORF">EFY87_03225</name>
</gene>
<feature type="region of interest" description="Disordered" evidence="1">
    <location>
        <begin position="131"/>
        <end position="196"/>
    </location>
</feature>
<comment type="caution">
    <text evidence="2">The sequence shown here is derived from an EMBL/GenBank/DDBJ whole genome shotgun (WGS) entry which is preliminary data.</text>
</comment>